<organism evidence="4 5">
    <name type="scientific">Aromia moschata</name>
    <dbReference type="NCBI Taxonomy" id="1265417"/>
    <lineage>
        <taxon>Eukaryota</taxon>
        <taxon>Metazoa</taxon>
        <taxon>Ecdysozoa</taxon>
        <taxon>Arthropoda</taxon>
        <taxon>Hexapoda</taxon>
        <taxon>Insecta</taxon>
        <taxon>Pterygota</taxon>
        <taxon>Neoptera</taxon>
        <taxon>Endopterygota</taxon>
        <taxon>Coleoptera</taxon>
        <taxon>Polyphaga</taxon>
        <taxon>Cucujiformia</taxon>
        <taxon>Chrysomeloidea</taxon>
        <taxon>Cerambycidae</taxon>
        <taxon>Cerambycinae</taxon>
        <taxon>Callichromatini</taxon>
        <taxon>Aromia</taxon>
    </lineage>
</organism>
<dbReference type="EMBL" id="JAPWTK010000088">
    <property type="protein sequence ID" value="KAJ8951237.1"/>
    <property type="molecule type" value="Genomic_DNA"/>
</dbReference>
<sequence length="200" mass="22361">MIVMLIMELPKKIQLIDEYGCPVDDKLISRFRGSWSESGIFETQVFAYMKTFRFTGSPALYIECDVRMCHGRCPSQPCHWRNVKNVKKRSIEDKSVSSTVAPTVPSLSENVNLFQSLRVLQEGEPDEEKNVTVTSHQLDTNSVCMKTGWFSALLALGGGAMCLLGGALLATCTRMRKVAIDKVLTNTQFNGYMNHRGSIN</sequence>
<protein>
    <recommendedName>
        <fullName evidence="3">ZP domain-containing protein</fullName>
    </recommendedName>
</protein>
<dbReference type="InterPro" id="IPR042235">
    <property type="entry name" value="ZP-C_dom"/>
</dbReference>
<keyword evidence="2" id="KW-1133">Transmembrane helix</keyword>
<evidence type="ECO:0000256" key="2">
    <source>
        <dbReference type="SAM" id="Phobius"/>
    </source>
</evidence>
<dbReference type="InterPro" id="IPR055355">
    <property type="entry name" value="ZP-C"/>
</dbReference>
<dbReference type="AlphaFoldDB" id="A0AAV8YKY5"/>
<keyword evidence="5" id="KW-1185">Reference proteome</keyword>
<name>A0AAV8YKY5_9CUCU</name>
<dbReference type="Proteomes" id="UP001162162">
    <property type="component" value="Unassembled WGS sequence"/>
</dbReference>
<evidence type="ECO:0000313" key="4">
    <source>
        <dbReference type="EMBL" id="KAJ8951237.1"/>
    </source>
</evidence>
<evidence type="ECO:0000259" key="3">
    <source>
        <dbReference type="PROSITE" id="PS51034"/>
    </source>
</evidence>
<feature type="transmembrane region" description="Helical" evidence="2">
    <location>
        <begin position="149"/>
        <end position="172"/>
    </location>
</feature>
<dbReference type="InterPro" id="IPR001507">
    <property type="entry name" value="ZP_dom"/>
</dbReference>
<dbReference type="Gene3D" id="2.60.40.4100">
    <property type="entry name" value="Zona pellucida, ZP-C domain"/>
    <property type="match status" value="1"/>
</dbReference>
<keyword evidence="2" id="KW-0812">Transmembrane</keyword>
<proteinExistence type="predicted"/>
<dbReference type="PANTHER" id="PTHR46560">
    <property type="entry name" value="CYPHER, ISOFORM B"/>
    <property type="match status" value="1"/>
</dbReference>
<feature type="domain" description="ZP" evidence="3">
    <location>
        <begin position="1"/>
        <end position="85"/>
    </location>
</feature>
<accession>A0AAV8YKY5</accession>
<gene>
    <name evidence="4" type="ORF">NQ318_010265</name>
</gene>
<evidence type="ECO:0000313" key="5">
    <source>
        <dbReference type="Proteomes" id="UP001162162"/>
    </source>
</evidence>
<dbReference type="PANTHER" id="PTHR46560:SF3">
    <property type="entry name" value="ZP DOMAIN-CONTAINING PROTEIN"/>
    <property type="match status" value="1"/>
</dbReference>
<dbReference type="PROSITE" id="PS51034">
    <property type="entry name" value="ZP_2"/>
    <property type="match status" value="1"/>
</dbReference>
<evidence type="ECO:0000256" key="1">
    <source>
        <dbReference type="ARBA" id="ARBA00023157"/>
    </source>
</evidence>
<dbReference type="Pfam" id="PF00100">
    <property type="entry name" value="Zona_pellucida"/>
    <property type="match status" value="1"/>
</dbReference>
<keyword evidence="1" id="KW-1015">Disulfide bond</keyword>
<comment type="caution">
    <text evidence="4">The sequence shown here is derived from an EMBL/GenBank/DDBJ whole genome shotgun (WGS) entry which is preliminary data.</text>
</comment>
<keyword evidence="2" id="KW-0472">Membrane</keyword>
<reference evidence="4" key="1">
    <citation type="journal article" date="2023" name="Insect Mol. Biol.">
        <title>Genome sequencing provides insights into the evolution of gene families encoding plant cell wall-degrading enzymes in longhorned beetles.</title>
        <authorList>
            <person name="Shin N.R."/>
            <person name="Okamura Y."/>
            <person name="Kirsch R."/>
            <person name="Pauchet Y."/>
        </authorList>
    </citation>
    <scope>NUCLEOTIDE SEQUENCE</scope>
    <source>
        <strain evidence="4">AMC_N1</strain>
    </source>
</reference>